<feature type="domain" description="EAL" evidence="3">
    <location>
        <begin position="389"/>
        <end position="639"/>
    </location>
</feature>
<comment type="caution">
    <text evidence="5">The sequence shown here is derived from an EMBL/GenBank/DDBJ whole genome shotgun (WGS) entry which is preliminary data.</text>
</comment>
<evidence type="ECO:0000256" key="1">
    <source>
        <dbReference type="SAM" id="MobiDB-lite"/>
    </source>
</evidence>
<dbReference type="Gene3D" id="3.20.20.450">
    <property type="entry name" value="EAL domain"/>
    <property type="match status" value="1"/>
</dbReference>
<dbReference type="SMART" id="SM00052">
    <property type="entry name" value="EAL"/>
    <property type="match status" value="1"/>
</dbReference>
<keyword evidence="2" id="KW-1133">Transmembrane helix</keyword>
<dbReference type="PANTHER" id="PTHR44757:SF2">
    <property type="entry name" value="BIOFILM ARCHITECTURE MAINTENANCE PROTEIN MBAA"/>
    <property type="match status" value="1"/>
</dbReference>
<dbReference type="InterPro" id="IPR052155">
    <property type="entry name" value="Biofilm_reg_signaling"/>
</dbReference>
<evidence type="ECO:0000313" key="6">
    <source>
        <dbReference type="Proteomes" id="UP001597102"/>
    </source>
</evidence>
<dbReference type="NCBIfam" id="TIGR00254">
    <property type="entry name" value="GGDEF"/>
    <property type="match status" value="1"/>
</dbReference>
<dbReference type="Gene3D" id="3.30.70.270">
    <property type="match status" value="1"/>
</dbReference>
<reference evidence="6" key="1">
    <citation type="journal article" date="2019" name="Int. J. Syst. Evol. Microbiol.">
        <title>The Global Catalogue of Microorganisms (GCM) 10K type strain sequencing project: providing services to taxonomists for standard genome sequencing and annotation.</title>
        <authorList>
            <consortium name="The Broad Institute Genomics Platform"/>
            <consortium name="The Broad Institute Genome Sequencing Center for Infectious Disease"/>
            <person name="Wu L."/>
            <person name="Ma J."/>
        </authorList>
    </citation>
    <scope>NUCLEOTIDE SEQUENCE [LARGE SCALE GENOMIC DNA]</scope>
    <source>
        <strain evidence="6">CCUG 61697</strain>
    </source>
</reference>
<dbReference type="InterPro" id="IPR000160">
    <property type="entry name" value="GGDEF_dom"/>
</dbReference>
<accession>A0ABW3JCL8</accession>
<sequence length="648" mass="71647">MAKLNKNGHWFAFAFLALLICAIAFFAPARVSNMQLEREAHAAAERIANQIKEEPGYLFDSLAKRSLAPRMGELLEQMGYGHRILRYEIYDRNGKLAFTSGNSGLDLNQEVEPSGPEKTSGKESADSTVQLYRGTGEGAPDYLAALSIPISLGGTPQGELTVYLDQSEQARVLAEYFGLIAVVTMLLLAVGIAAPVAFAWIRSKEQHQAEEQLRFLQDHDALTGLPNRAAFTKLLSDALNHMHRNRTHIAVLCVDVDKFKEINDSLDHSGGDVVLREIATRIRTTIRKGDLFGRLGGDEFAVALVEITNLADVMAFMNRLVEAMREPFVVDDKEIVCTTSVGIALAPGDGETANVVLKHAAIALTRAKYDGGQRMCFFERSMDKALQRRRMVEHELRLAIGRDEFDLLYQPQFSLETEEACGTEALIRWHHPVHGKIAPAHFISVAEETGLIVPLGEWVLRRACSDAVKWENPLTVAVNLSPAQFRDGDIVEMVSNVLKETGLPPERLELEITENLLINDTEEVLQKLKTLRKLGVAIAMDDFGTGFSSLSYLARFPFSKIKIDRHFIQMMTKDPAVKAIVRTIIALGKSLDITITAEGVETVEQARMLREFGCPKVQGFLYSQPIPASEAGHAKPKVSTLSKRPSAA</sequence>
<dbReference type="PANTHER" id="PTHR44757">
    <property type="entry name" value="DIGUANYLATE CYCLASE DGCP"/>
    <property type="match status" value="1"/>
</dbReference>
<protein>
    <submittedName>
        <fullName evidence="5">Bifunctional diguanylate cyclase/phosphodiesterase</fullName>
    </submittedName>
</protein>
<dbReference type="InterPro" id="IPR029787">
    <property type="entry name" value="Nucleotide_cyclase"/>
</dbReference>
<feature type="domain" description="GGDEF" evidence="4">
    <location>
        <begin position="247"/>
        <end position="380"/>
    </location>
</feature>
<evidence type="ECO:0000313" key="5">
    <source>
        <dbReference type="EMBL" id="MFD0988192.1"/>
    </source>
</evidence>
<dbReference type="EMBL" id="JBHTJO010000002">
    <property type="protein sequence ID" value="MFD0988192.1"/>
    <property type="molecule type" value="Genomic_DNA"/>
</dbReference>
<feature type="transmembrane region" description="Helical" evidence="2">
    <location>
        <begin position="176"/>
        <end position="201"/>
    </location>
</feature>
<evidence type="ECO:0000256" key="2">
    <source>
        <dbReference type="SAM" id="Phobius"/>
    </source>
</evidence>
<gene>
    <name evidence="5" type="ORF">ACFQ2F_13895</name>
</gene>
<dbReference type="CDD" id="cd01948">
    <property type="entry name" value="EAL"/>
    <property type="match status" value="1"/>
</dbReference>
<dbReference type="PROSITE" id="PS50883">
    <property type="entry name" value="EAL"/>
    <property type="match status" value="1"/>
</dbReference>
<dbReference type="InterPro" id="IPR001633">
    <property type="entry name" value="EAL_dom"/>
</dbReference>
<feature type="compositionally biased region" description="Polar residues" evidence="1">
    <location>
        <begin position="639"/>
        <end position="648"/>
    </location>
</feature>
<dbReference type="SMART" id="SM00267">
    <property type="entry name" value="GGDEF"/>
    <property type="match status" value="1"/>
</dbReference>
<dbReference type="SUPFAM" id="SSF141868">
    <property type="entry name" value="EAL domain-like"/>
    <property type="match status" value="1"/>
</dbReference>
<evidence type="ECO:0000259" key="4">
    <source>
        <dbReference type="PROSITE" id="PS50887"/>
    </source>
</evidence>
<keyword evidence="2" id="KW-0812">Transmembrane</keyword>
<proteinExistence type="predicted"/>
<dbReference type="CDD" id="cd01949">
    <property type="entry name" value="GGDEF"/>
    <property type="match status" value="1"/>
</dbReference>
<name>A0ABW3JCL8_9HYPH</name>
<feature type="region of interest" description="Disordered" evidence="1">
    <location>
        <begin position="629"/>
        <end position="648"/>
    </location>
</feature>
<dbReference type="Pfam" id="PF00563">
    <property type="entry name" value="EAL"/>
    <property type="match status" value="1"/>
</dbReference>
<dbReference type="InterPro" id="IPR035919">
    <property type="entry name" value="EAL_sf"/>
</dbReference>
<evidence type="ECO:0000259" key="3">
    <source>
        <dbReference type="PROSITE" id="PS50883"/>
    </source>
</evidence>
<keyword evidence="6" id="KW-1185">Reference proteome</keyword>
<keyword evidence="2" id="KW-0472">Membrane</keyword>
<organism evidence="5 6">
    <name type="scientific">Methyloligella solikamskensis</name>
    <dbReference type="NCBI Taxonomy" id="1177756"/>
    <lineage>
        <taxon>Bacteria</taxon>
        <taxon>Pseudomonadati</taxon>
        <taxon>Pseudomonadota</taxon>
        <taxon>Alphaproteobacteria</taxon>
        <taxon>Hyphomicrobiales</taxon>
        <taxon>Hyphomicrobiaceae</taxon>
        <taxon>Methyloligella</taxon>
    </lineage>
</organism>
<dbReference type="InterPro" id="IPR043128">
    <property type="entry name" value="Rev_trsase/Diguanyl_cyclase"/>
</dbReference>
<feature type="region of interest" description="Disordered" evidence="1">
    <location>
        <begin position="107"/>
        <end position="127"/>
    </location>
</feature>
<dbReference type="Proteomes" id="UP001597102">
    <property type="component" value="Unassembled WGS sequence"/>
</dbReference>
<dbReference type="SUPFAM" id="SSF55073">
    <property type="entry name" value="Nucleotide cyclase"/>
    <property type="match status" value="1"/>
</dbReference>
<dbReference type="RefSeq" id="WP_379091070.1">
    <property type="nucleotide sequence ID" value="NZ_JBHTJO010000002.1"/>
</dbReference>
<dbReference type="PROSITE" id="PS50887">
    <property type="entry name" value="GGDEF"/>
    <property type="match status" value="1"/>
</dbReference>
<dbReference type="Pfam" id="PF00990">
    <property type="entry name" value="GGDEF"/>
    <property type="match status" value="1"/>
</dbReference>